<sequence length="320" mass="36585">MADASIAPLDRIPAETRVLIFELVLCCDVPVVATNGKRVNNTALLVALVNDDKYIEAYEAFYKSNTFRLDYVNQLGDIMAFSTPKYGPVSYITHLEWPYLGKTNFTGTDDINRIVHFSSRLPKLKSLVICSETHLFPPCDLYDHVKKVDKELARRLVCVGVGHFTFQHTGGMTVHLKRRSLVRAWEAMKMSRRRTFREVVEAIAPGCETMDDGRLAEMMNVLFETTPLLPEWAVCFDEYRKWQVSGIPPTSRVGAQVLGTFNRYYSTISPADRVYERMAEGISFRDLDMGEIDVDLLEQIDWLLLANEGLTLYLEPYSMW</sequence>
<comment type="caution">
    <text evidence="1">The sequence shown here is derived from an EMBL/GenBank/DDBJ whole genome shotgun (WGS) entry which is preliminary data.</text>
</comment>
<name>A0AAN7VX38_9PEZI</name>
<proteinExistence type="predicted"/>
<gene>
    <name evidence="1" type="ORF">LTR97_012867</name>
</gene>
<organism evidence="1 2">
    <name type="scientific">Elasticomyces elasticus</name>
    <dbReference type="NCBI Taxonomy" id="574655"/>
    <lineage>
        <taxon>Eukaryota</taxon>
        <taxon>Fungi</taxon>
        <taxon>Dikarya</taxon>
        <taxon>Ascomycota</taxon>
        <taxon>Pezizomycotina</taxon>
        <taxon>Dothideomycetes</taxon>
        <taxon>Dothideomycetidae</taxon>
        <taxon>Mycosphaerellales</taxon>
        <taxon>Teratosphaeriaceae</taxon>
        <taxon>Elasticomyces</taxon>
    </lineage>
</organism>
<evidence type="ECO:0000313" key="1">
    <source>
        <dbReference type="EMBL" id="KAK5689527.1"/>
    </source>
</evidence>
<reference evidence="1" key="1">
    <citation type="submission" date="2023-08" db="EMBL/GenBank/DDBJ databases">
        <title>Black Yeasts Isolated from many extreme environments.</title>
        <authorList>
            <person name="Coleine C."/>
            <person name="Stajich J.E."/>
            <person name="Selbmann L."/>
        </authorList>
    </citation>
    <scope>NUCLEOTIDE SEQUENCE</scope>
    <source>
        <strain evidence="1">CCFEE 5810</strain>
    </source>
</reference>
<dbReference type="EMBL" id="JAVRQU010000031">
    <property type="protein sequence ID" value="KAK5689527.1"/>
    <property type="molecule type" value="Genomic_DNA"/>
</dbReference>
<evidence type="ECO:0000313" key="2">
    <source>
        <dbReference type="Proteomes" id="UP001310594"/>
    </source>
</evidence>
<protein>
    <submittedName>
        <fullName evidence="1">Uncharacterized protein</fullName>
    </submittedName>
</protein>
<accession>A0AAN7VX38</accession>
<dbReference type="AlphaFoldDB" id="A0AAN7VX38"/>
<dbReference type="Proteomes" id="UP001310594">
    <property type="component" value="Unassembled WGS sequence"/>
</dbReference>